<accession>A0AAV2SJF6</accession>
<evidence type="ECO:0000313" key="3">
    <source>
        <dbReference type="EMBL" id="CAL4193418.1"/>
    </source>
</evidence>
<dbReference type="PANTHER" id="PTHR21220:SF0">
    <property type="entry name" value="DNA-DEPENDENT METALLOPROTEASE SPRTN"/>
    <property type="match status" value="1"/>
</dbReference>
<dbReference type="GO" id="GO:0003697">
    <property type="term" value="F:single-stranded DNA binding"/>
    <property type="evidence" value="ECO:0007669"/>
    <property type="project" value="InterPro"/>
</dbReference>
<dbReference type="AlphaFoldDB" id="A0AAV2SJF6"/>
<dbReference type="Proteomes" id="UP001497623">
    <property type="component" value="Unassembled WGS sequence"/>
</dbReference>
<dbReference type="GO" id="GO:0006974">
    <property type="term" value="P:DNA damage response"/>
    <property type="evidence" value="ECO:0007669"/>
    <property type="project" value="InterPro"/>
</dbReference>
<comment type="caution">
    <text evidence="3">The sequence shown here is derived from an EMBL/GenBank/DDBJ whole genome shotgun (WGS) entry which is preliminary data.</text>
</comment>
<name>A0AAV2SJF6_MEGNR</name>
<gene>
    <name evidence="3" type="ORF">MNOR_LOCUS36854</name>
</gene>
<organism evidence="3 4">
    <name type="scientific">Meganyctiphanes norvegica</name>
    <name type="common">Northern krill</name>
    <name type="synonym">Thysanopoda norvegica</name>
    <dbReference type="NCBI Taxonomy" id="48144"/>
    <lineage>
        <taxon>Eukaryota</taxon>
        <taxon>Metazoa</taxon>
        <taxon>Ecdysozoa</taxon>
        <taxon>Arthropoda</taxon>
        <taxon>Crustacea</taxon>
        <taxon>Multicrustacea</taxon>
        <taxon>Malacostraca</taxon>
        <taxon>Eumalacostraca</taxon>
        <taxon>Eucarida</taxon>
        <taxon>Euphausiacea</taxon>
        <taxon>Euphausiidae</taxon>
        <taxon>Meganyctiphanes</taxon>
    </lineage>
</organism>
<dbReference type="GO" id="GO:0005634">
    <property type="term" value="C:nucleus"/>
    <property type="evidence" value="ECO:0007669"/>
    <property type="project" value="TreeGrafter"/>
</dbReference>
<feature type="domain" description="Spartan-like zinc binding" evidence="2">
    <location>
        <begin position="138"/>
        <end position="184"/>
    </location>
</feature>
<dbReference type="Pfam" id="PF22934">
    <property type="entry name" value="SPRTN_ZBD"/>
    <property type="match status" value="1"/>
</dbReference>
<feature type="region of interest" description="Disordered" evidence="1">
    <location>
        <begin position="526"/>
        <end position="551"/>
    </location>
</feature>
<protein>
    <recommendedName>
        <fullName evidence="2">Spartan-like zinc binding domain-containing protein</fullName>
    </recommendedName>
</protein>
<feature type="non-terminal residue" evidence="3">
    <location>
        <position position="589"/>
    </location>
</feature>
<reference evidence="3 4" key="1">
    <citation type="submission" date="2024-05" db="EMBL/GenBank/DDBJ databases">
        <authorList>
            <person name="Wallberg A."/>
        </authorList>
    </citation>
    <scope>NUCLEOTIDE SEQUENCE [LARGE SCALE GENOMIC DNA]</scope>
</reference>
<dbReference type="GO" id="GO:0031593">
    <property type="term" value="F:polyubiquitin modification-dependent protein binding"/>
    <property type="evidence" value="ECO:0007669"/>
    <property type="project" value="TreeGrafter"/>
</dbReference>
<proteinExistence type="predicted"/>
<feature type="compositionally biased region" description="Acidic residues" evidence="1">
    <location>
        <begin position="526"/>
        <end position="546"/>
    </location>
</feature>
<dbReference type="GO" id="GO:0004222">
    <property type="term" value="F:metalloendopeptidase activity"/>
    <property type="evidence" value="ECO:0007669"/>
    <property type="project" value="InterPro"/>
</dbReference>
<dbReference type="InterPro" id="IPR044245">
    <property type="entry name" value="Spartan"/>
</dbReference>
<evidence type="ECO:0000256" key="1">
    <source>
        <dbReference type="SAM" id="MobiDB-lite"/>
    </source>
</evidence>
<dbReference type="InterPro" id="IPR055220">
    <property type="entry name" value="SPRTN_ZBD"/>
</dbReference>
<sequence length="589" mass="67408">MSCRNQCQNLCLFLQKTLYPPYFIYFWSKIKNKTSLARKLAASSASSYVDSRHRAHRYLPKEAWIPLTPYGFKQRLVRLPLRRSVGHPNHNIKKGLFSHFLKILKFLSHIMHLRKTVNKPLFMISHNFRKEVNNCRVHVYRCDGPCRFRRPSFGIVRRAVNRPPGPTEGWWERHKRECGGTFKKIEGSAIPNLIAQQPISSNLANSVSKHATNIPSRTTKPVFKPSQSTFKQLKPIIPKSKPINITKKNPNTFEKKNRINRIKSNVASVKSVNKNEIPVIQIDDSVEKDVYEFSNYPLDGIMETYSNQIGKNSDQKEKYSNQKKSILIDVNDVPHIAKGSTLVAGDINLQYISKNPKIINITKYLEKISKNIVNANPETGSNGFLNLNKMENILVNGNINFNYETKFNLNINKYLIKYKKSIGLTGTIDKNPNITLNIEVNVDNHNDFDNDDNTKMHKSNSPERSSFVNNNIKAQQDSMIESMNNKDMISHDKWIDFGQIMICPNCDNEILEAEFKDHLSYCIDSEDEGGSENEGVSENEETESDHDDLCPPAIPPGVIGCPACMEHVKEEDIQQHMEVCLEGMAEELW</sequence>
<dbReference type="PANTHER" id="PTHR21220">
    <property type="entry name" value="DNA-DEPENDENT METALLOPROTEASE SPRTN"/>
    <property type="match status" value="1"/>
</dbReference>
<dbReference type="EMBL" id="CAXKWB010069902">
    <property type="protein sequence ID" value="CAL4193418.1"/>
    <property type="molecule type" value="Genomic_DNA"/>
</dbReference>
<keyword evidence="4" id="KW-1185">Reference proteome</keyword>
<evidence type="ECO:0000313" key="4">
    <source>
        <dbReference type="Proteomes" id="UP001497623"/>
    </source>
</evidence>
<evidence type="ECO:0000259" key="2">
    <source>
        <dbReference type="Pfam" id="PF22934"/>
    </source>
</evidence>